<sequence>MLFEEDSVHLKLQVCLPFEGAKSQEDTEAIIKKALLAVTGANSVTLKDKYLDWAYQHGGYKKARAVYKSLQNSHPFSVDFFRKMIQFENKYYERALREFGSVDSDLWVDCIKEPLNHPLGRPENCRQIYWRAMKMLQGESVEASVAKHAMYQTGSL</sequence>
<reference evidence="2" key="3">
    <citation type="submission" date="2025-09" db="UniProtKB">
        <authorList>
            <consortium name="Ensembl"/>
        </authorList>
    </citation>
    <scope>IDENTIFICATION</scope>
</reference>
<dbReference type="PANTHER" id="PTHR23271">
    <property type="entry name" value="HEPATOCELLULAR CARCINOMA-ASSOCIATED ANTIGEN 66"/>
    <property type="match status" value="1"/>
</dbReference>
<dbReference type="PANTHER" id="PTHR23271:SF2">
    <property type="entry name" value="UTP6 SMALL SUBUNIT PROCESSOME COMPONENT"/>
    <property type="match status" value="1"/>
</dbReference>
<dbReference type="GO" id="GO:0034388">
    <property type="term" value="C:Pwp2p-containing subcomplex of 90S preribosome"/>
    <property type="evidence" value="ECO:0007669"/>
    <property type="project" value="TreeGrafter"/>
</dbReference>
<dbReference type="GeneTree" id="ENSGT00390000016493"/>
<name>A0A2R8ZG72_PANPA</name>
<dbReference type="InterPro" id="IPR013949">
    <property type="entry name" value="Utp6"/>
</dbReference>
<dbReference type="InterPro" id="IPR056907">
    <property type="entry name" value="UTP6_C"/>
</dbReference>
<keyword evidence="3" id="KW-1185">Reference proteome</keyword>
<dbReference type="Gene3D" id="1.25.40.10">
    <property type="entry name" value="Tetratricopeptide repeat domain"/>
    <property type="match status" value="1"/>
</dbReference>
<reference evidence="2" key="2">
    <citation type="submission" date="2025-08" db="UniProtKB">
        <authorList>
            <consortium name="Ensembl"/>
        </authorList>
    </citation>
    <scope>IDENTIFICATION</scope>
</reference>
<dbReference type="EMBL" id="AJFE02098215">
    <property type="status" value="NOT_ANNOTATED_CDS"/>
    <property type="molecule type" value="Genomic_DNA"/>
</dbReference>
<proteinExistence type="predicted"/>
<dbReference type="Ensembl" id="ENSPPAT00000018582.1">
    <property type="protein sequence ID" value="ENSPPAP00000003994.1"/>
    <property type="gene ID" value="ENSPPAG00000016895.1"/>
</dbReference>
<organism evidence="2 3">
    <name type="scientific">Pan paniscus</name>
    <name type="common">Pygmy chimpanzee</name>
    <name type="synonym">Bonobo</name>
    <dbReference type="NCBI Taxonomy" id="9597"/>
    <lineage>
        <taxon>Eukaryota</taxon>
        <taxon>Metazoa</taxon>
        <taxon>Chordata</taxon>
        <taxon>Craniata</taxon>
        <taxon>Vertebrata</taxon>
        <taxon>Euteleostomi</taxon>
        <taxon>Mammalia</taxon>
        <taxon>Eutheria</taxon>
        <taxon>Euarchontoglires</taxon>
        <taxon>Primates</taxon>
        <taxon>Haplorrhini</taxon>
        <taxon>Catarrhini</taxon>
        <taxon>Hominidae</taxon>
        <taxon>Pan</taxon>
    </lineage>
</organism>
<dbReference type="Pfam" id="PF24892">
    <property type="entry name" value="UTP6_C"/>
    <property type="match status" value="1"/>
</dbReference>
<evidence type="ECO:0000313" key="2">
    <source>
        <dbReference type="Ensembl" id="ENSPPAP00000003994.1"/>
    </source>
</evidence>
<protein>
    <recommendedName>
        <fullName evidence="1">U3 small nucleolar RNA-associated protein 6 homolog C-terminal domain-containing protein</fullName>
    </recommendedName>
</protein>
<accession>A0A2R8ZG72</accession>
<evidence type="ECO:0000259" key="1">
    <source>
        <dbReference type="Pfam" id="PF24892"/>
    </source>
</evidence>
<dbReference type="GO" id="GO:0000462">
    <property type="term" value="P:maturation of SSU-rRNA from tricistronic rRNA transcript (SSU-rRNA, 5.8S rRNA, LSU-rRNA)"/>
    <property type="evidence" value="ECO:0007669"/>
    <property type="project" value="InterPro"/>
</dbReference>
<dbReference type="GO" id="GO:0032040">
    <property type="term" value="C:small-subunit processome"/>
    <property type="evidence" value="ECO:0007669"/>
    <property type="project" value="TreeGrafter"/>
</dbReference>
<dbReference type="InterPro" id="IPR011990">
    <property type="entry name" value="TPR-like_helical_dom_sf"/>
</dbReference>
<dbReference type="AlphaFoldDB" id="A0A2R8ZG72"/>
<evidence type="ECO:0000313" key="3">
    <source>
        <dbReference type="Proteomes" id="UP000240080"/>
    </source>
</evidence>
<dbReference type="SUPFAM" id="SSF48452">
    <property type="entry name" value="TPR-like"/>
    <property type="match status" value="1"/>
</dbReference>
<reference evidence="2 3" key="1">
    <citation type="journal article" date="2012" name="Nature">
        <title>The bonobo genome compared with the chimpanzee and human genomes.</title>
        <authorList>
            <person name="Prufer K."/>
            <person name="Munch K."/>
            <person name="Hellmann I."/>
            <person name="Akagi K."/>
            <person name="Miller J.R."/>
            <person name="Walenz B."/>
            <person name="Koren S."/>
            <person name="Sutton G."/>
            <person name="Kodira C."/>
            <person name="Winer R."/>
            <person name="Knight J.R."/>
            <person name="Mullikin J.C."/>
            <person name="Meader S.J."/>
            <person name="Ponting C.P."/>
            <person name="Lunter G."/>
            <person name="Higashino S."/>
            <person name="Hobolth A."/>
            <person name="Dutheil J."/>
            <person name="Karakoc E."/>
            <person name="Alkan C."/>
            <person name="Sajjadian S."/>
            <person name="Catacchio C.R."/>
            <person name="Ventura M."/>
            <person name="Marques-Bonet T."/>
            <person name="Eichler E.E."/>
            <person name="Andre C."/>
            <person name="Atencia R."/>
            <person name="Mugisha L."/>
            <person name="Junhold J."/>
            <person name="Patterson N."/>
            <person name="Siebauer M."/>
            <person name="Good J.M."/>
            <person name="Fischer A."/>
            <person name="Ptak S.E."/>
            <person name="Lachmann M."/>
            <person name="Symer D.E."/>
            <person name="Mailund T."/>
            <person name="Schierup M.H."/>
            <person name="Andres A.M."/>
            <person name="Kelso J."/>
            <person name="Paabo S."/>
        </authorList>
    </citation>
    <scope>NUCLEOTIDE SEQUENCE [LARGE SCALE GENOMIC DNA]</scope>
</reference>
<feature type="domain" description="U3 small nucleolar RNA-associated protein 6 homolog C-terminal" evidence="1">
    <location>
        <begin position="14"/>
        <end position="136"/>
    </location>
</feature>
<dbReference type="Proteomes" id="UP000240080">
    <property type="component" value="Chromosome 15"/>
</dbReference>
<dbReference type="GO" id="GO:0030515">
    <property type="term" value="F:snoRNA binding"/>
    <property type="evidence" value="ECO:0007669"/>
    <property type="project" value="InterPro"/>
</dbReference>